<reference evidence="1 2" key="1">
    <citation type="journal article" date="2020" name="Microb. Ecol.">
        <title>Ecogenomics of the Marine Benthic Filamentous Cyanobacterium Adonisia.</title>
        <authorList>
            <person name="Walter J.M."/>
            <person name="Coutinho F.H."/>
            <person name="Leomil L."/>
            <person name="Hargreaves P.I."/>
            <person name="Campeao M.E."/>
            <person name="Vieira V.V."/>
            <person name="Silva B.S."/>
            <person name="Fistarol G.O."/>
            <person name="Salomon P.S."/>
            <person name="Sawabe T."/>
            <person name="Mino S."/>
            <person name="Hosokawa M."/>
            <person name="Miyashita H."/>
            <person name="Maruyama F."/>
            <person name="van Verk M.C."/>
            <person name="Dutilh B.E."/>
            <person name="Thompson C.C."/>
            <person name="Thompson F.L."/>
        </authorList>
    </citation>
    <scope>NUCLEOTIDE SEQUENCE [LARGE SCALE GENOMIC DNA]</scope>
    <source>
        <strain evidence="1 2">CCMR0081</strain>
    </source>
</reference>
<evidence type="ECO:0000313" key="2">
    <source>
        <dbReference type="Proteomes" id="UP000481033"/>
    </source>
</evidence>
<gene>
    <name evidence="1" type="ORF">DXZ20_11415</name>
</gene>
<keyword evidence="2" id="KW-1185">Reference proteome</keyword>
<accession>A0A6M0RJ80</accession>
<dbReference type="EMBL" id="QXHD01000004">
    <property type="protein sequence ID" value="NEZ56267.1"/>
    <property type="molecule type" value="Genomic_DNA"/>
</dbReference>
<proteinExistence type="predicted"/>
<dbReference type="AlphaFoldDB" id="A0A6M0RJ80"/>
<evidence type="ECO:0000313" key="1">
    <source>
        <dbReference type="EMBL" id="NEZ56267.1"/>
    </source>
</evidence>
<comment type="caution">
    <text evidence="1">The sequence shown here is derived from an EMBL/GenBank/DDBJ whole genome shotgun (WGS) entry which is preliminary data.</text>
</comment>
<sequence>MYPYLNTSLKQPKAITMAPEPSIPGSQSYNVQSVSTRTIEEKGSPYEMPKIPSSGFTWDTHNHHEMMKKQETMKKEDLVPDWVWEYGIMG</sequence>
<name>A0A6M0RJ80_9CYAN</name>
<protein>
    <submittedName>
        <fullName evidence="1">Uncharacterized protein</fullName>
    </submittedName>
</protein>
<dbReference type="Proteomes" id="UP000481033">
    <property type="component" value="Unassembled WGS sequence"/>
</dbReference>
<organism evidence="1 2">
    <name type="scientific">Adonisia turfae CCMR0081</name>
    <dbReference type="NCBI Taxonomy" id="2292702"/>
    <lineage>
        <taxon>Bacteria</taxon>
        <taxon>Bacillati</taxon>
        <taxon>Cyanobacteriota</taxon>
        <taxon>Adonisia</taxon>
        <taxon>Adonisia turfae</taxon>
    </lineage>
</organism>